<dbReference type="AlphaFoldDB" id="C0C1L5"/>
<proteinExistence type="predicted"/>
<accession>C0C1L5</accession>
<dbReference type="InterPro" id="IPR031316">
    <property type="entry name" value="FlgM_C"/>
</dbReference>
<dbReference type="InterPro" id="IPR035890">
    <property type="entry name" value="Anti-sigma-28_factor_FlgM_sf"/>
</dbReference>
<evidence type="ECO:0000313" key="3">
    <source>
        <dbReference type="Proteomes" id="UP000004893"/>
    </source>
</evidence>
<evidence type="ECO:0000259" key="1">
    <source>
        <dbReference type="Pfam" id="PF04316"/>
    </source>
</evidence>
<dbReference type="OrthoDB" id="2064085at2"/>
<keyword evidence="2" id="KW-0969">Cilium</keyword>
<dbReference type="Pfam" id="PF04316">
    <property type="entry name" value="FlgM"/>
    <property type="match status" value="1"/>
</dbReference>
<dbReference type="STRING" id="553973.CLOHYLEM_06035"/>
<dbReference type="SUPFAM" id="SSF101498">
    <property type="entry name" value="Anti-sigma factor FlgM"/>
    <property type="match status" value="1"/>
</dbReference>
<dbReference type="eggNOG" id="ENOG5033W1W">
    <property type="taxonomic scope" value="Bacteria"/>
</dbReference>
<reference evidence="2" key="2">
    <citation type="submission" date="2013-06" db="EMBL/GenBank/DDBJ databases">
        <title>Draft genome sequence of Clostridium hylemonae (DSM 15053).</title>
        <authorList>
            <person name="Sudarsanam P."/>
            <person name="Ley R."/>
            <person name="Guruge J."/>
            <person name="Turnbaugh P.J."/>
            <person name="Mahowald M."/>
            <person name="Liep D."/>
            <person name="Gordon J."/>
        </authorList>
    </citation>
    <scope>NUCLEOTIDE SEQUENCE</scope>
    <source>
        <strain evidence="2">DSM 15053</strain>
    </source>
</reference>
<reference evidence="2" key="1">
    <citation type="submission" date="2009-02" db="EMBL/GenBank/DDBJ databases">
        <authorList>
            <person name="Fulton L."/>
            <person name="Clifton S."/>
            <person name="Fulton B."/>
            <person name="Xu J."/>
            <person name="Minx P."/>
            <person name="Pepin K.H."/>
            <person name="Johnson M."/>
            <person name="Bhonagiri V."/>
            <person name="Nash W.E."/>
            <person name="Mardis E.R."/>
            <person name="Wilson R.K."/>
        </authorList>
    </citation>
    <scope>NUCLEOTIDE SEQUENCE [LARGE SCALE GENOMIC DNA]</scope>
    <source>
        <strain evidence="2">DSM 15053</strain>
    </source>
</reference>
<dbReference type="Proteomes" id="UP000004893">
    <property type="component" value="Unassembled WGS sequence"/>
</dbReference>
<name>C0C1L5_9FIRM</name>
<feature type="domain" description="Anti-sigma-28 factor FlgM C-terminal" evidence="1">
    <location>
        <begin position="65"/>
        <end position="105"/>
    </location>
</feature>
<keyword evidence="2" id="KW-0966">Cell projection</keyword>
<sequence>MKGAVNMSISIDGNNLSNRYINKLSQAASENRAVQNEKGERKFDEILITANSRQIEEKKITEELSQKTMSQIMQTTPSEKIEALEKAVSEGRYKVDADALASRILLQKGEGADE</sequence>
<protein>
    <submittedName>
        <fullName evidence="2">Flagellar biosynthesis anti-sigma factor FlgM</fullName>
    </submittedName>
</protein>
<keyword evidence="3" id="KW-1185">Reference proteome</keyword>
<gene>
    <name evidence="2" type="ORF">CLOHYLEM_06035</name>
</gene>
<evidence type="ECO:0000313" key="2">
    <source>
        <dbReference type="EMBL" id="EEG74029.1"/>
    </source>
</evidence>
<dbReference type="EMBL" id="ABYI02000022">
    <property type="protein sequence ID" value="EEG74029.1"/>
    <property type="molecule type" value="Genomic_DNA"/>
</dbReference>
<keyword evidence="2" id="KW-0282">Flagellum</keyword>
<dbReference type="HOGENOM" id="CLU_2116730_0_0_9"/>
<comment type="caution">
    <text evidence="2">The sequence shown here is derived from an EMBL/GenBank/DDBJ whole genome shotgun (WGS) entry which is preliminary data.</text>
</comment>
<organism evidence="2 3">
    <name type="scientific">[Clostridium] hylemonae DSM 15053</name>
    <dbReference type="NCBI Taxonomy" id="553973"/>
    <lineage>
        <taxon>Bacteria</taxon>
        <taxon>Bacillati</taxon>
        <taxon>Bacillota</taxon>
        <taxon>Clostridia</taxon>
        <taxon>Lachnospirales</taxon>
        <taxon>Lachnospiraceae</taxon>
    </lineage>
</organism>